<gene>
    <name evidence="1" type="ORF">Pflav_080020</name>
</gene>
<dbReference type="EMBL" id="AP022870">
    <property type="protein sequence ID" value="BCB81592.1"/>
    <property type="molecule type" value="Genomic_DNA"/>
</dbReference>
<protein>
    <submittedName>
        <fullName evidence="1">Uncharacterized protein</fullName>
    </submittedName>
</protein>
<keyword evidence="2" id="KW-1185">Reference proteome</keyword>
<accession>A0A6F8Y646</accession>
<dbReference type="KEGG" id="pfla:Pflav_080020"/>
<reference evidence="1 2" key="2">
    <citation type="submission" date="2020-03" db="EMBL/GenBank/DDBJ databases">
        <authorList>
            <person name="Ichikawa N."/>
            <person name="Kimura A."/>
            <person name="Kitahashi Y."/>
            <person name="Uohara A."/>
        </authorList>
    </citation>
    <scope>NUCLEOTIDE SEQUENCE [LARGE SCALE GENOMIC DNA]</scope>
    <source>
        <strain evidence="1 2">NBRC 107702</strain>
    </source>
</reference>
<evidence type="ECO:0000313" key="2">
    <source>
        <dbReference type="Proteomes" id="UP000502508"/>
    </source>
</evidence>
<organism evidence="1 2">
    <name type="scientific">Phytohabitans flavus</name>
    <dbReference type="NCBI Taxonomy" id="1076124"/>
    <lineage>
        <taxon>Bacteria</taxon>
        <taxon>Bacillati</taxon>
        <taxon>Actinomycetota</taxon>
        <taxon>Actinomycetes</taxon>
        <taxon>Micromonosporales</taxon>
        <taxon>Micromonosporaceae</taxon>
    </lineage>
</organism>
<dbReference type="Proteomes" id="UP000502508">
    <property type="component" value="Chromosome"/>
</dbReference>
<sequence length="67" mass="7532">MSDGRTSRHVVTLDVRGRLELHRGYPSFLTATTLRDVQDCPGAVYRTEMEPGERGTIAAWDPYTGKH</sequence>
<proteinExistence type="predicted"/>
<evidence type="ECO:0000313" key="1">
    <source>
        <dbReference type="EMBL" id="BCB81592.1"/>
    </source>
</evidence>
<dbReference type="RefSeq" id="WP_173041397.1">
    <property type="nucleotide sequence ID" value="NZ_AP022870.1"/>
</dbReference>
<reference evidence="1 2" key="1">
    <citation type="submission" date="2020-03" db="EMBL/GenBank/DDBJ databases">
        <title>Whole genome shotgun sequence of Phytohabitans flavus NBRC 107702.</title>
        <authorList>
            <person name="Komaki H."/>
            <person name="Tamura T."/>
        </authorList>
    </citation>
    <scope>NUCLEOTIDE SEQUENCE [LARGE SCALE GENOMIC DNA]</scope>
    <source>
        <strain evidence="1 2">NBRC 107702</strain>
    </source>
</reference>
<name>A0A6F8Y646_9ACTN</name>
<dbReference type="AlphaFoldDB" id="A0A6F8Y646"/>